<accession>A0A5C1PVF2</accession>
<keyword evidence="5" id="KW-1185">Reference proteome</keyword>
<name>A0A5C1PVF2_9BURK</name>
<dbReference type="Proteomes" id="UP000323522">
    <property type="component" value="Chromosome"/>
</dbReference>
<gene>
    <name evidence="2" type="ORF">ABIC99_002570</name>
    <name evidence="3" type="ORF">EWH46_00565</name>
</gene>
<dbReference type="RefSeq" id="WP_149502112.1">
    <property type="nucleotide sequence ID" value="NZ_CP035708.1"/>
</dbReference>
<evidence type="ECO:0000313" key="5">
    <source>
        <dbReference type="Proteomes" id="UP001549111"/>
    </source>
</evidence>
<dbReference type="EMBL" id="JBEPLS010000009">
    <property type="protein sequence ID" value="MET3604749.1"/>
    <property type="molecule type" value="Genomic_DNA"/>
</dbReference>
<evidence type="ECO:0000313" key="2">
    <source>
        <dbReference type="EMBL" id="MET3604749.1"/>
    </source>
</evidence>
<feature type="transmembrane region" description="Helical" evidence="1">
    <location>
        <begin position="42"/>
        <end position="66"/>
    </location>
</feature>
<reference evidence="3 4" key="1">
    <citation type="submission" date="2019-02" db="EMBL/GenBank/DDBJ databases">
        <title>Complete Genome Sequence and Methylome Analysis of Sphaerotilus natans subsp. sulfidivorans D-507.</title>
        <authorList>
            <person name="Fomenkov A."/>
            <person name="Gridneva E."/>
            <person name="Smolyakov D."/>
            <person name="Dubinina G."/>
            <person name="Vincze T."/>
            <person name="Grabovich M."/>
            <person name="Roberts R.J."/>
        </authorList>
    </citation>
    <scope>NUCLEOTIDE SEQUENCE [LARGE SCALE GENOMIC DNA]</scope>
    <source>
        <strain evidence="3 4">D-507</strain>
    </source>
</reference>
<dbReference type="EMBL" id="CP035708">
    <property type="protein sequence ID" value="QEM99406.1"/>
    <property type="molecule type" value="Genomic_DNA"/>
</dbReference>
<reference evidence="2 5" key="2">
    <citation type="submission" date="2024-06" db="EMBL/GenBank/DDBJ databases">
        <title>Genomic Encyclopedia of Type Strains, Phase IV (KMG-IV): sequencing the most valuable type-strain genomes for metagenomic binning, comparative biology and taxonomic classification.</title>
        <authorList>
            <person name="Goeker M."/>
        </authorList>
    </citation>
    <scope>NUCLEOTIDE SEQUENCE [LARGE SCALE GENOMIC DNA]</scope>
    <source>
        <strain evidence="2 5">D-501</strain>
    </source>
</reference>
<dbReference type="AlphaFoldDB" id="A0A5C1PVF2"/>
<proteinExistence type="predicted"/>
<sequence length="127" mass="13543">MFHPLLKLLARRPDLLADHLDAYADLASAQVRATRRALATRALLAALAGLGALLALLLAGMALLLWAALSPELLARPWMLLLIPALPALLALGAAWALRSSAPLAGFGPLREQFSRDAQMLHDASRP</sequence>
<keyword evidence="1" id="KW-0472">Membrane</keyword>
<feature type="transmembrane region" description="Helical" evidence="1">
    <location>
        <begin position="78"/>
        <end position="98"/>
    </location>
</feature>
<keyword evidence="1" id="KW-0812">Transmembrane</keyword>
<evidence type="ECO:0000256" key="1">
    <source>
        <dbReference type="SAM" id="Phobius"/>
    </source>
</evidence>
<dbReference type="Proteomes" id="UP001549111">
    <property type="component" value="Unassembled WGS sequence"/>
</dbReference>
<protein>
    <submittedName>
        <fullName evidence="2">Membrane protein</fullName>
    </submittedName>
</protein>
<keyword evidence="1" id="KW-1133">Transmembrane helix</keyword>
<evidence type="ECO:0000313" key="3">
    <source>
        <dbReference type="EMBL" id="QEM99406.1"/>
    </source>
</evidence>
<dbReference type="KEGG" id="snn:EWH46_00565"/>
<organism evidence="3 4">
    <name type="scientific">Sphaerotilus sulfidivorans</name>
    <dbReference type="NCBI Taxonomy" id="639200"/>
    <lineage>
        <taxon>Bacteria</taxon>
        <taxon>Pseudomonadati</taxon>
        <taxon>Pseudomonadota</taxon>
        <taxon>Betaproteobacteria</taxon>
        <taxon>Burkholderiales</taxon>
        <taxon>Sphaerotilaceae</taxon>
        <taxon>Sphaerotilus</taxon>
    </lineage>
</organism>
<evidence type="ECO:0000313" key="4">
    <source>
        <dbReference type="Proteomes" id="UP000323522"/>
    </source>
</evidence>